<dbReference type="KEGG" id="dcm:NIES806_31860"/>
<reference evidence="2 3" key="1">
    <citation type="submission" date="2017-06" db="EMBL/GenBank/DDBJ databases">
        <title>Genome sequencing of cyanobaciteial culture collection at National Institute for Environmental Studies (NIES).</title>
        <authorList>
            <person name="Hirose Y."/>
            <person name="Shimura Y."/>
            <person name="Fujisawa T."/>
            <person name="Nakamura Y."/>
            <person name="Kawachi M."/>
        </authorList>
    </citation>
    <scope>NUCLEOTIDE SEQUENCE [LARGE SCALE GENOMIC DNA]</scope>
    <source>
        <strain evidence="2 3">NIES-806</strain>
    </source>
</reference>
<dbReference type="AlphaFoldDB" id="A0A1Z4V697"/>
<keyword evidence="1" id="KW-1133">Transmembrane helix</keyword>
<keyword evidence="1" id="KW-0812">Transmembrane</keyword>
<gene>
    <name evidence="2" type="ORF">NIES806_31860</name>
</gene>
<organism evidence="2 3">
    <name type="scientific">Dolichospermum compactum NIES-806</name>
    <dbReference type="NCBI Taxonomy" id="1973481"/>
    <lineage>
        <taxon>Bacteria</taxon>
        <taxon>Bacillati</taxon>
        <taxon>Cyanobacteriota</taxon>
        <taxon>Cyanophyceae</taxon>
        <taxon>Nostocales</taxon>
        <taxon>Aphanizomenonaceae</taxon>
        <taxon>Dolichospermum</taxon>
        <taxon>Dolichospermum compactum</taxon>
    </lineage>
</organism>
<feature type="transmembrane region" description="Helical" evidence="1">
    <location>
        <begin position="12"/>
        <end position="32"/>
    </location>
</feature>
<dbReference type="EMBL" id="AP018316">
    <property type="protein sequence ID" value="BAZ86968.1"/>
    <property type="molecule type" value="Genomic_DNA"/>
</dbReference>
<dbReference type="Proteomes" id="UP000218702">
    <property type="component" value="Chromosome"/>
</dbReference>
<proteinExistence type="predicted"/>
<keyword evidence="3" id="KW-1185">Reference proteome</keyword>
<accession>A0A1Z4V697</accession>
<keyword evidence="1" id="KW-0472">Membrane</keyword>
<protein>
    <submittedName>
        <fullName evidence="2">Uncharacterized protein</fullName>
    </submittedName>
</protein>
<name>A0A1Z4V697_9CYAN</name>
<sequence>MTTQDLLIPHAYAYLLVKISVLVLALLLWFVFTAAPVI</sequence>
<evidence type="ECO:0000256" key="1">
    <source>
        <dbReference type="SAM" id="Phobius"/>
    </source>
</evidence>
<evidence type="ECO:0000313" key="3">
    <source>
        <dbReference type="Proteomes" id="UP000218702"/>
    </source>
</evidence>
<evidence type="ECO:0000313" key="2">
    <source>
        <dbReference type="EMBL" id="BAZ86968.1"/>
    </source>
</evidence>